<sequence>MAIGYRASTNGRTGSFVFADASTTDSAEAAANYEFLARASGGFRFRTNSTLTTGCNIAAGTGTITCSSSRTLKEGFSEVDGEDVLRRLRSVPVNSWNYVGEQAGVRHVGAFSEDFYNAFGLGNDRLAISHLDADGVNLAGVKALDARTIAQAEQITALQVENAALRGDVEQLRREIAGLAERLRAIEAMLAPRP</sequence>
<organism evidence="3">
    <name type="scientific">uncultured Gemmatimonadota bacterium</name>
    <dbReference type="NCBI Taxonomy" id="203437"/>
    <lineage>
        <taxon>Bacteria</taxon>
        <taxon>Pseudomonadati</taxon>
        <taxon>Gemmatimonadota</taxon>
        <taxon>environmental samples</taxon>
    </lineage>
</organism>
<protein>
    <recommendedName>
        <fullName evidence="2">Peptidase S74 domain-containing protein</fullName>
    </recommendedName>
</protein>
<dbReference type="AlphaFoldDB" id="A0A6J4KCW6"/>
<evidence type="ECO:0000256" key="1">
    <source>
        <dbReference type="SAM" id="Coils"/>
    </source>
</evidence>
<dbReference type="EMBL" id="CADCTV010000118">
    <property type="protein sequence ID" value="CAA9301482.1"/>
    <property type="molecule type" value="Genomic_DNA"/>
</dbReference>
<accession>A0A6J4KCW6</accession>
<dbReference type="Pfam" id="PF13884">
    <property type="entry name" value="Peptidase_S74"/>
    <property type="match status" value="1"/>
</dbReference>
<feature type="domain" description="Peptidase S74" evidence="2">
    <location>
        <begin position="68"/>
        <end position="119"/>
    </location>
</feature>
<keyword evidence="1" id="KW-0175">Coiled coil</keyword>
<proteinExistence type="predicted"/>
<feature type="coiled-coil region" evidence="1">
    <location>
        <begin position="155"/>
        <end position="189"/>
    </location>
</feature>
<evidence type="ECO:0000313" key="3">
    <source>
        <dbReference type="EMBL" id="CAA9301482.1"/>
    </source>
</evidence>
<dbReference type="InterPro" id="IPR030392">
    <property type="entry name" value="S74_ICA"/>
</dbReference>
<reference evidence="3" key="1">
    <citation type="submission" date="2020-02" db="EMBL/GenBank/DDBJ databases">
        <authorList>
            <person name="Meier V. D."/>
        </authorList>
    </citation>
    <scope>NUCLEOTIDE SEQUENCE</scope>
    <source>
        <strain evidence="3">AVDCRST_MAG89</strain>
    </source>
</reference>
<evidence type="ECO:0000259" key="2">
    <source>
        <dbReference type="Pfam" id="PF13884"/>
    </source>
</evidence>
<gene>
    <name evidence="3" type="ORF">AVDCRST_MAG89-498</name>
</gene>
<name>A0A6J4KCW6_9BACT</name>